<gene>
    <name evidence="1" type="ORF">D7N80_06515</name>
</gene>
<comment type="caution">
    <text evidence="1">The sequence shown here is derived from an EMBL/GenBank/DDBJ whole genome shotgun (WGS) entry which is preliminary data.</text>
</comment>
<reference evidence="1" key="1">
    <citation type="submission" date="2018-09" db="EMBL/GenBank/DDBJ databases">
        <authorList>
            <person name="Ashton P.M."/>
            <person name="Dallman T."/>
            <person name="Nair S."/>
            <person name="De Pinna E."/>
            <person name="Peters T."/>
            <person name="Grant K."/>
        </authorList>
    </citation>
    <scope>NUCLEOTIDE SEQUENCE [LARGE SCALE GENOMIC DNA]</scope>
    <source>
        <strain evidence="1">598938</strain>
    </source>
</reference>
<proteinExistence type="predicted"/>
<accession>A0A3R1AD28</accession>
<protein>
    <recommendedName>
        <fullName evidence="2">Prophage protein</fullName>
    </recommendedName>
</protein>
<evidence type="ECO:0000313" key="1">
    <source>
        <dbReference type="EMBL" id="MML52957.1"/>
    </source>
</evidence>
<name>A0A3R1AD28_SALET</name>
<dbReference type="Proteomes" id="UP000885348">
    <property type="component" value="Unassembled WGS sequence"/>
</dbReference>
<evidence type="ECO:0008006" key="2">
    <source>
        <dbReference type="Google" id="ProtNLM"/>
    </source>
</evidence>
<organism evidence="1">
    <name type="scientific">Salmonella enterica I</name>
    <dbReference type="NCBI Taxonomy" id="59201"/>
    <lineage>
        <taxon>Bacteria</taxon>
        <taxon>Pseudomonadati</taxon>
        <taxon>Pseudomonadota</taxon>
        <taxon>Gammaproteobacteria</taxon>
        <taxon>Enterobacterales</taxon>
        <taxon>Enterobacteriaceae</taxon>
        <taxon>Salmonella</taxon>
    </lineage>
</organism>
<dbReference type="EMBL" id="RVVJ01000006">
    <property type="protein sequence ID" value="MML52957.1"/>
    <property type="molecule type" value="Genomic_DNA"/>
</dbReference>
<sequence length="75" mass="8299">MDILLRAESALAECEGAYAVLNMWINGIPDGEEHHEEACRVGAVMTLLNKSIRELSDAREFFEVYKADGGNGNEK</sequence>
<dbReference type="AlphaFoldDB" id="A0A3R1AD28"/>